<dbReference type="AlphaFoldDB" id="A0A5M9JVY8"/>
<sequence>MITSSAYLLFYRRRSSEPLGGAFMQEIVRTFDHNLSSDEEESGEGRRLGGNSSQPGSPSALTGVGAAHRQPDHPGSEDGVATMTANQPDLDNAPPYSEQTQGGEPIFESLHPFPPPYSGIRESTEADEAIDMSMGCNDVALTATQPIWGWGGLNQNPGTFPSGTGSEAGEAGSITGLSDGDSNGVLHGSEPSQASMERRREDFNTSEVDDEFQEEYIPDAVHDAPDAIQVMEYNRQRNYDLVSHVQQDEIEEPAAEIHLEDGEEVKID</sequence>
<feature type="region of interest" description="Disordered" evidence="1">
    <location>
        <begin position="152"/>
        <end position="211"/>
    </location>
</feature>
<evidence type="ECO:0008006" key="4">
    <source>
        <dbReference type="Google" id="ProtNLM"/>
    </source>
</evidence>
<dbReference type="VEuPathDB" id="FungiDB:MFRU_018g00740"/>
<comment type="caution">
    <text evidence="2">The sequence shown here is derived from an EMBL/GenBank/DDBJ whole genome shotgun (WGS) entry which is preliminary data.</text>
</comment>
<proteinExistence type="predicted"/>
<dbReference type="Proteomes" id="UP000322873">
    <property type="component" value="Unassembled WGS sequence"/>
</dbReference>
<reference evidence="2 3" key="1">
    <citation type="submission" date="2019-06" db="EMBL/GenBank/DDBJ databases">
        <title>Genome Sequence of the Brown Rot Fungal Pathogen Monilinia fructicola.</title>
        <authorList>
            <person name="De Miccolis Angelini R.M."/>
            <person name="Landi L."/>
            <person name="Abate D."/>
            <person name="Pollastro S."/>
            <person name="Romanazzi G."/>
            <person name="Faretra F."/>
        </authorList>
    </citation>
    <scope>NUCLEOTIDE SEQUENCE [LARGE SCALE GENOMIC DNA]</scope>
    <source>
        <strain evidence="2 3">Mfrc123</strain>
    </source>
</reference>
<dbReference type="EMBL" id="VICG01000005">
    <property type="protein sequence ID" value="KAA8572046.1"/>
    <property type="molecule type" value="Genomic_DNA"/>
</dbReference>
<feature type="compositionally biased region" description="Low complexity" evidence="1">
    <location>
        <begin position="162"/>
        <end position="173"/>
    </location>
</feature>
<evidence type="ECO:0000313" key="3">
    <source>
        <dbReference type="Proteomes" id="UP000322873"/>
    </source>
</evidence>
<name>A0A5M9JVY8_MONFR</name>
<accession>A0A5M9JVY8</accession>
<evidence type="ECO:0000313" key="2">
    <source>
        <dbReference type="EMBL" id="KAA8572046.1"/>
    </source>
</evidence>
<organism evidence="2 3">
    <name type="scientific">Monilinia fructicola</name>
    <name type="common">Brown rot fungus</name>
    <name type="synonym">Ciboria fructicola</name>
    <dbReference type="NCBI Taxonomy" id="38448"/>
    <lineage>
        <taxon>Eukaryota</taxon>
        <taxon>Fungi</taxon>
        <taxon>Dikarya</taxon>
        <taxon>Ascomycota</taxon>
        <taxon>Pezizomycotina</taxon>
        <taxon>Leotiomycetes</taxon>
        <taxon>Helotiales</taxon>
        <taxon>Sclerotiniaceae</taxon>
        <taxon>Monilinia</taxon>
    </lineage>
</organism>
<protein>
    <recommendedName>
        <fullName evidence="4">USP domain-containing protein</fullName>
    </recommendedName>
</protein>
<gene>
    <name evidence="2" type="ORF">EYC84_001974</name>
</gene>
<keyword evidence="3" id="KW-1185">Reference proteome</keyword>
<feature type="region of interest" description="Disordered" evidence="1">
    <location>
        <begin position="35"/>
        <end position="121"/>
    </location>
</feature>
<evidence type="ECO:0000256" key="1">
    <source>
        <dbReference type="SAM" id="MobiDB-lite"/>
    </source>
</evidence>